<proteinExistence type="predicted"/>
<organism evidence="2">
    <name type="scientific">viral metagenome</name>
    <dbReference type="NCBI Taxonomy" id="1070528"/>
    <lineage>
        <taxon>unclassified sequences</taxon>
        <taxon>metagenomes</taxon>
        <taxon>organismal metagenomes</taxon>
    </lineage>
</organism>
<evidence type="ECO:0000313" key="2">
    <source>
        <dbReference type="EMBL" id="QJA48027.1"/>
    </source>
</evidence>
<dbReference type="AlphaFoldDB" id="A0A6H1ZL27"/>
<name>A0A6H1ZL27_9ZZZZ</name>
<sequence>MTPSQERQIFKDITRLLDANADLDAKQSERLDVIEAILAPQIKKYHADIAEEKRKKAEAEALAEKKAAEAKAKAEAEAEARAKADEEAKAKAADKKKEGSKPKAKE</sequence>
<accession>A0A6H1ZL27</accession>
<reference evidence="2" key="1">
    <citation type="submission" date="2020-03" db="EMBL/GenBank/DDBJ databases">
        <title>The deep terrestrial virosphere.</title>
        <authorList>
            <person name="Holmfeldt K."/>
            <person name="Nilsson E."/>
            <person name="Simone D."/>
            <person name="Lopez-Fernandez M."/>
            <person name="Wu X."/>
            <person name="de Brujin I."/>
            <person name="Lundin D."/>
            <person name="Andersson A."/>
            <person name="Bertilsson S."/>
            <person name="Dopson M."/>
        </authorList>
    </citation>
    <scope>NUCLEOTIDE SEQUENCE</scope>
    <source>
        <strain evidence="2">TM448A00811</strain>
    </source>
</reference>
<gene>
    <name evidence="2" type="ORF">TM448A00811_0009</name>
</gene>
<evidence type="ECO:0000256" key="1">
    <source>
        <dbReference type="SAM" id="MobiDB-lite"/>
    </source>
</evidence>
<protein>
    <submittedName>
        <fullName evidence="2">Uncharacterized protein</fullName>
    </submittedName>
</protein>
<dbReference type="EMBL" id="MT144068">
    <property type="protein sequence ID" value="QJA48027.1"/>
    <property type="molecule type" value="Genomic_DNA"/>
</dbReference>
<feature type="region of interest" description="Disordered" evidence="1">
    <location>
        <begin position="62"/>
        <end position="106"/>
    </location>
</feature>